<dbReference type="PROSITE" id="PS51257">
    <property type="entry name" value="PROKAR_LIPOPROTEIN"/>
    <property type="match status" value="1"/>
</dbReference>
<dbReference type="SUPFAM" id="SSF53850">
    <property type="entry name" value="Periplasmic binding protein-like II"/>
    <property type="match status" value="1"/>
</dbReference>
<evidence type="ECO:0000313" key="3">
    <source>
        <dbReference type="EMBL" id="SOD94727.1"/>
    </source>
</evidence>
<dbReference type="Gene3D" id="3.40.190.10">
    <property type="entry name" value="Periplasmic binding protein-like II"/>
    <property type="match status" value="1"/>
</dbReference>
<feature type="chain" id="PRO_5038879709" evidence="2">
    <location>
        <begin position="27"/>
        <end position="350"/>
    </location>
</feature>
<feature type="signal peptide" evidence="2">
    <location>
        <begin position="1"/>
        <end position="26"/>
    </location>
</feature>
<accession>A0A286GGR8</accession>
<dbReference type="Proteomes" id="UP000219482">
    <property type="component" value="Unassembled WGS sequence"/>
</dbReference>
<gene>
    <name evidence="3" type="ORF">SAMN06272739_0972</name>
</gene>
<dbReference type="PANTHER" id="PTHR42928:SF3">
    <property type="entry name" value="UPF0065 PROTEIN YFLP"/>
    <property type="match status" value="1"/>
</dbReference>
<proteinExistence type="inferred from homology"/>
<organism evidence="3 4">
    <name type="scientific">Blastococcus haudaquaticus</name>
    <dbReference type="NCBI Taxonomy" id="1938745"/>
    <lineage>
        <taxon>Bacteria</taxon>
        <taxon>Bacillati</taxon>
        <taxon>Actinomycetota</taxon>
        <taxon>Actinomycetes</taxon>
        <taxon>Geodermatophilales</taxon>
        <taxon>Geodermatophilaceae</taxon>
        <taxon>Blastococcus</taxon>
    </lineage>
</organism>
<keyword evidence="2" id="KW-0732">Signal</keyword>
<name>A0A286GGR8_9ACTN</name>
<dbReference type="Pfam" id="PF03401">
    <property type="entry name" value="TctC"/>
    <property type="match status" value="1"/>
</dbReference>
<dbReference type="AlphaFoldDB" id="A0A286GGR8"/>
<protein>
    <submittedName>
        <fullName evidence="3">Tripartite-type tricarboxylate transporter, receptor component TctC</fullName>
    </submittedName>
</protein>
<dbReference type="InterPro" id="IPR042100">
    <property type="entry name" value="Bug_dom1"/>
</dbReference>
<dbReference type="PANTHER" id="PTHR42928">
    <property type="entry name" value="TRICARBOXYLATE-BINDING PROTEIN"/>
    <property type="match status" value="1"/>
</dbReference>
<dbReference type="Gene3D" id="3.40.190.150">
    <property type="entry name" value="Bordetella uptake gene, domain 1"/>
    <property type="match status" value="1"/>
</dbReference>
<comment type="similarity">
    <text evidence="1">Belongs to the UPF0065 (bug) family.</text>
</comment>
<dbReference type="InterPro" id="IPR005064">
    <property type="entry name" value="BUG"/>
</dbReference>
<dbReference type="EMBL" id="OCNK01000001">
    <property type="protein sequence ID" value="SOD94727.1"/>
    <property type="molecule type" value="Genomic_DNA"/>
</dbReference>
<reference evidence="4" key="1">
    <citation type="submission" date="2017-09" db="EMBL/GenBank/DDBJ databases">
        <authorList>
            <person name="Varghese N."/>
            <person name="Submissions S."/>
        </authorList>
    </citation>
    <scope>NUCLEOTIDE SEQUENCE [LARGE SCALE GENOMIC DNA]</scope>
    <source>
        <strain evidence="4">DSM 44270</strain>
    </source>
</reference>
<sequence>MMATIRSSRRPIGRVTVALALAGALAACGSQGDSGASASGEAEQVFDGEDVDLVVPYEPGGGYDAYARAMAPYLEECTGARLVVRNEPGAGGLVATNKTAAAPASENRLQIVNTVGLVSAQIAGAEGANFDLNDLNWIGRVSAPPNVVVVSPDSPFQTWQDIVESGQTVRFVAQGPGANDYIAPNILGEAYGFPFEIITGFAGSTEARQSVVAGNADAHALPVDSQLGAIESGDVRPVVTVDEEPDPLLPDTPAISGTEALDAEAQAIVDSLIAMGETGRSLIVSPQMEDPQVEALREGFQCAVENEELLAELESQQRPLDPLNGEEAADLVREVLESPEEFQRLVTASY</sequence>
<evidence type="ECO:0000256" key="1">
    <source>
        <dbReference type="ARBA" id="ARBA00006987"/>
    </source>
</evidence>
<keyword evidence="4" id="KW-1185">Reference proteome</keyword>
<evidence type="ECO:0000256" key="2">
    <source>
        <dbReference type="SAM" id="SignalP"/>
    </source>
</evidence>
<keyword evidence="3" id="KW-0675">Receptor</keyword>
<evidence type="ECO:0000313" key="4">
    <source>
        <dbReference type="Proteomes" id="UP000219482"/>
    </source>
</evidence>